<evidence type="ECO:0000259" key="2">
    <source>
        <dbReference type="PROSITE" id="PS51707"/>
    </source>
</evidence>
<dbReference type="EMBL" id="RCCI01000006">
    <property type="protein sequence ID" value="RLJ63499.1"/>
    <property type="molecule type" value="Genomic_DNA"/>
</dbReference>
<dbReference type="AlphaFoldDB" id="A0A497XB67"/>
<dbReference type="Pfam" id="PF01928">
    <property type="entry name" value="CYTH"/>
    <property type="match status" value="1"/>
</dbReference>
<dbReference type="PANTHER" id="PTHR40114:SF1">
    <property type="entry name" value="SLR0698 PROTEIN"/>
    <property type="match status" value="1"/>
</dbReference>
<feature type="active site" description="Proton acceptor" evidence="1">
    <location>
        <position position="29"/>
    </location>
</feature>
<evidence type="ECO:0000313" key="4">
    <source>
        <dbReference type="Proteomes" id="UP000268908"/>
    </source>
</evidence>
<accession>A0A497XB67</accession>
<dbReference type="Gene3D" id="2.40.320.10">
    <property type="entry name" value="Hypothetical Protein Pfu-838710-001"/>
    <property type="match status" value="1"/>
</dbReference>
<reference evidence="3 4" key="1">
    <citation type="submission" date="2018-10" db="EMBL/GenBank/DDBJ databases">
        <title>Genomic Encyclopedia of Type Strains, Phase IV (KMG-IV): sequencing the most valuable type-strain genomes for metagenomic binning, comparative biology and taxonomic classification.</title>
        <authorList>
            <person name="Goeker M."/>
        </authorList>
    </citation>
    <scope>NUCLEOTIDE SEQUENCE [LARGE SCALE GENOMIC DNA]</scope>
    <source>
        <strain evidence="3 4">DSM 26916</strain>
    </source>
</reference>
<name>A0A497XB67_9PROT</name>
<dbReference type="InterPro" id="IPR012042">
    <property type="entry name" value="NeuTTM/CthTTM-like"/>
</dbReference>
<feature type="domain" description="CYTH" evidence="2">
    <location>
        <begin position="2"/>
        <end position="146"/>
    </location>
</feature>
<dbReference type="PANTHER" id="PTHR40114">
    <property type="entry name" value="SLR0698 PROTEIN"/>
    <property type="match status" value="1"/>
</dbReference>
<proteinExistence type="predicted"/>
<dbReference type="CDD" id="cd07891">
    <property type="entry name" value="CYTH-like_CthTTM-like_1"/>
    <property type="match status" value="1"/>
</dbReference>
<organism evidence="3 4">
    <name type="scientific">Sulfurisoma sediminicola</name>
    <dbReference type="NCBI Taxonomy" id="1381557"/>
    <lineage>
        <taxon>Bacteria</taxon>
        <taxon>Pseudomonadati</taxon>
        <taxon>Pseudomonadota</taxon>
        <taxon>Betaproteobacteria</taxon>
        <taxon>Nitrosomonadales</taxon>
        <taxon>Sterolibacteriaceae</taxon>
        <taxon>Sulfurisoma</taxon>
    </lineage>
</organism>
<protein>
    <submittedName>
        <fullName evidence="3">Adenylate cyclase</fullName>
    </submittedName>
</protein>
<dbReference type="RefSeq" id="WP_121242318.1">
    <property type="nucleotide sequence ID" value="NZ_BHVV01000003.1"/>
</dbReference>
<dbReference type="InterPro" id="IPR033469">
    <property type="entry name" value="CYTH-like_dom_sf"/>
</dbReference>
<evidence type="ECO:0000256" key="1">
    <source>
        <dbReference type="PIRSR" id="PIRSR016487-1"/>
    </source>
</evidence>
<dbReference type="PROSITE" id="PS51707">
    <property type="entry name" value="CYTH"/>
    <property type="match status" value="1"/>
</dbReference>
<dbReference type="Proteomes" id="UP000268908">
    <property type="component" value="Unassembled WGS sequence"/>
</dbReference>
<dbReference type="SUPFAM" id="SSF55154">
    <property type="entry name" value="CYTH-like phosphatases"/>
    <property type="match status" value="1"/>
</dbReference>
<sequence>MAKEIERKFLVRDLGAIEGRLGARIVQGYVAAEPMTVRVRIKEAEAFLTLKSKGGIERDEYEFPIDLRVARELIERHCGGRVVQKTRYRIPNGIHTIEVDVFEGHLAGLVLAEIELDHAEQAFERPDWLGEEVSHDPRYANSALAVAATPPFPAYLPPAAAC</sequence>
<dbReference type="InterPro" id="IPR023577">
    <property type="entry name" value="CYTH_domain"/>
</dbReference>
<gene>
    <name evidence="3" type="ORF">DFR35_2123</name>
</gene>
<dbReference type="OrthoDB" id="9805588at2"/>
<comment type="caution">
    <text evidence="3">The sequence shown here is derived from an EMBL/GenBank/DDBJ whole genome shotgun (WGS) entry which is preliminary data.</text>
</comment>
<dbReference type="SMART" id="SM01118">
    <property type="entry name" value="CYTH"/>
    <property type="match status" value="1"/>
</dbReference>
<evidence type="ECO:0000313" key="3">
    <source>
        <dbReference type="EMBL" id="RLJ63499.1"/>
    </source>
</evidence>
<keyword evidence="4" id="KW-1185">Reference proteome</keyword>
<dbReference type="PIRSF" id="PIRSF016487">
    <property type="entry name" value="CYTH_UCP016487"/>
    <property type="match status" value="1"/>
</dbReference>